<dbReference type="EMBL" id="KZ427877">
    <property type="protein sequence ID" value="PIO52526.1"/>
    <property type="molecule type" value="Genomic_DNA"/>
</dbReference>
<dbReference type="Proteomes" id="UP000230423">
    <property type="component" value="Unassembled WGS sequence"/>
</dbReference>
<dbReference type="AlphaFoldDB" id="A0A2G9T3K4"/>
<sequence>MCYAQTIHIEATHHYSSSLKCSISDGFYAAGKVSQQSRKVERNHGVLELSNARNDGRVCISCRKGCGFRVR</sequence>
<accession>A0A2G9T3K4</accession>
<gene>
    <name evidence="1" type="ORF">TELCIR_26168</name>
</gene>
<organism evidence="1 2">
    <name type="scientific">Teladorsagia circumcincta</name>
    <name type="common">Brown stomach worm</name>
    <name type="synonym">Ostertagia circumcincta</name>
    <dbReference type="NCBI Taxonomy" id="45464"/>
    <lineage>
        <taxon>Eukaryota</taxon>
        <taxon>Metazoa</taxon>
        <taxon>Ecdysozoa</taxon>
        <taxon>Nematoda</taxon>
        <taxon>Chromadorea</taxon>
        <taxon>Rhabditida</taxon>
        <taxon>Rhabditina</taxon>
        <taxon>Rhabditomorpha</taxon>
        <taxon>Strongyloidea</taxon>
        <taxon>Trichostrongylidae</taxon>
        <taxon>Teladorsagia</taxon>
    </lineage>
</organism>
<evidence type="ECO:0000313" key="1">
    <source>
        <dbReference type="EMBL" id="PIO52526.1"/>
    </source>
</evidence>
<protein>
    <submittedName>
        <fullName evidence="1">Uncharacterized protein</fullName>
    </submittedName>
</protein>
<evidence type="ECO:0000313" key="2">
    <source>
        <dbReference type="Proteomes" id="UP000230423"/>
    </source>
</evidence>
<keyword evidence="2" id="KW-1185">Reference proteome</keyword>
<name>A0A2G9T3K4_TELCI</name>
<proteinExistence type="predicted"/>
<reference evidence="1 2" key="1">
    <citation type="submission" date="2015-09" db="EMBL/GenBank/DDBJ databases">
        <title>Draft genome of the parasitic nematode Teladorsagia circumcincta isolate WARC Sus (inbred).</title>
        <authorList>
            <person name="Mitreva M."/>
        </authorList>
    </citation>
    <scope>NUCLEOTIDE SEQUENCE [LARGE SCALE GENOMIC DNA]</scope>
    <source>
        <strain evidence="1 2">S</strain>
    </source>
</reference>